<reference evidence="2" key="1">
    <citation type="submission" date="2018-11" db="EMBL/GenBank/DDBJ databases">
        <authorList>
            <person name="Alioto T."/>
            <person name="Alioto T."/>
        </authorList>
    </citation>
    <scope>NUCLEOTIDE SEQUENCE</scope>
</reference>
<sequence>MESKGSTMPTFTLFQLFVYLSAFTKADTIDHIARSQIFETASKKCFHSSIENKSLVLDHDVKSQCTMFCLQDPKCTAVCYNAGTKTCSLTFSGQKNMRSNIMTCQMCTLMWKSKGKHDFRNPKWKMLFRGTKNILLPVHTLFMMDKLKNQDAKLCQSTNTTACSSHYRSSFIDKWKELVIFQVKVELYKKGMKVAYLKFGGFPNYDTVSKSTWFKPEFLQDSSWSDLNKHINSSTLNGNVDVGKNNKFDVTTYNNCSQMWFMIADNMNNSCFNIPNSNLQQPFFVYSTKGTHANSPGDVGFADVLAIYGDVET</sequence>
<feature type="chain" id="PRO_5032525629" description="Apple domain-containing protein" evidence="1">
    <location>
        <begin position="27"/>
        <end position="313"/>
    </location>
</feature>
<dbReference type="Proteomes" id="UP000596742">
    <property type="component" value="Unassembled WGS sequence"/>
</dbReference>
<evidence type="ECO:0008006" key="4">
    <source>
        <dbReference type="Google" id="ProtNLM"/>
    </source>
</evidence>
<protein>
    <recommendedName>
        <fullName evidence="4">Apple domain-containing protein</fullName>
    </recommendedName>
</protein>
<comment type="caution">
    <text evidence="2">The sequence shown here is derived from an EMBL/GenBank/DDBJ whole genome shotgun (WGS) entry which is preliminary data.</text>
</comment>
<feature type="signal peptide" evidence="1">
    <location>
        <begin position="1"/>
        <end position="26"/>
    </location>
</feature>
<evidence type="ECO:0000313" key="2">
    <source>
        <dbReference type="EMBL" id="VDI33371.1"/>
    </source>
</evidence>
<proteinExistence type="predicted"/>
<dbReference type="EMBL" id="UYJE01005029">
    <property type="protein sequence ID" value="VDI33371.1"/>
    <property type="molecule type" value="Genomic_DNA"/>
</dbReference>
<dbReference type="AlphaFoldDB" id="A0A8B6EDH8"/>
<evidence type="ECO:0000256" key="1">
    <source>
        <dbReference type="SAM" id="SignalP"/>
    </source>
</evidence>
<keyword evidence="3" id="KW-1185">Reference proteome</keyword>
<dbReference type="OrthoDB" id="6134084at2759"/>
<evidence type="ECO:0000313" key="3">
    <source>
        <dbReference type="Proteomes" id="UP000596742"/>
    </source>
</evidence>
<keyword evidence="1" id="KW-0732">Signal</keyword>
<accession>A0A8B6EDH8</accession>
<name>A0A8B6EDH8_MYTGA</name>
<organism evidence="2 3">
    <name type="scientific">Mytilus galloprovincialis</name>
    <name type="common">Mediterranean mussel</name>
    <dbReference type="NCBI Taxonomy" id="29158"/>
    <lineage>
        <taxon>Eukaryota</taxon>
        <taxon>Metazoa</taxon>
        <taxon>Spiralia</taxon>
        <taxon>Lophotrochozoa</taxon>
        <taxon>Mollusca</taxon>
        <taxon>Bivalvia</taxon>
        <taxon>Autobranchia</taxon>
        <taxon>Pteriomorphia</taxon>
        <taxon>Mytilida</taxon>
        <taxon>Mytiloidea</taxon>
        <taxon>Mytilidae</taxon>
        <taxon>Mytilinae</taxon>
        <taxon>Mytilus</taxon>
    </lineage>
</organism>
<gene>
    <name evidence="2" type="ORF">MGAL_10B087875</name>
</gene>